<comment type="caution">
    <text evidence="1">The sequence shown here is derived from an EMBL/GenBank/DDBJ whole genome shotgun (WGS) entry which is preliminary data.</text>
</comment>
<dbReference type="EMBL" id="JANEYF010004983">
    <property type="protein sequence ID" value="KAJ8929487.1"/>
    <property type="molecule type" value="Genomic_DNA"/>
</dbReference>
<evidence type="ECO:0000313" key="1">
    <source>
        <dbReference type="EMBL" id="KAJ8929487.1"/>
    </source>
</evidence>
<proteinExistence type="predicted"/>
<reference evidence="1" key="1">
    <citation type="journal article" date="2023" name="Insect Mol. Biol.">
        <title>Genome sequencing provides insights into the evolution of gene families encoding plant cell wall-degrading enzymes in longhorned beetles.</title>
        <authorList>
            <person name="Shin N.R."/>
            <person name="Okamura Y."/>
            <person name="Kirsch R."/>
            <person name="Pauchet Y."/>
        </authorList>
    </citation>
    <scope>NUCLEOTIDE SEQUENCE</scope>
    <source>
        <strain evidence="1">RBIC_L_NR</strain>
    </source>
</reference>
<dbReference type="AlphaFoldDB" id="A0AAV8WTH6"/>
<sequence>MLVYRKDTNTQYYQLISYDPTKYRVDNEPESQVSFRVDDIGLSVVSSAKSYRKTRIPLQNSEPAKAQTQNMVIL</sequence>
<organism evidence="1 2">
    <name type="scientific">Rhamnusium bicolor</name>
    <dbReference type="NCBI Taxonomy" id="1586634"/>
    <lineage>
        <taxon>Eukaryota</taxon>
        <taxon>Metazoa</taxon>
        <taxon>Ecdysozoa</taxon>
        <taxon>Arthropoda</taxon>
        <taxon>Hexapoda</taxon>
        <taxon>Insecta</taxon>
        <taxon>Pterygota</taxon>
        <taxon>Neoptera</taxon>
        <taxon>Endopterygota</taxon>
        <taxon>Coleoptera</taxon>
        <taxon>Polyphaga</taxon>
        <taxon>Cucujiformia</taxon>
        <taxon>Chrysomeloidea</taxon>
        <taxon>Cerambycidae</taxon>
        <taxon>Lepturinae</taxon>
        <taxon>Rhagiini</taxon>
        <taxon>Rhamnusium</taxon>
    </lineage>
</organism>
<name>A0AAV8WTH6_9CUCU</name>
<gene>
    <name evidence="1" type="ORF">NQ314_017819</name>
</gene>
<protein>
    <submittedName>
        <fullName evidence="1">Uncharacterized protein</fullName>
    </submittedName>
</protein>
<evidence type="ECO:0000313" key="2">
    <source>
        <dbReference type="Proteomes" id="UP001162156"/>
    </source>
</evidence>
<keyword evidence="2" id="KW-1185">Reference proteome</keyword>
<dbReference type="Proteomes" id="UP001162156">
    <property type="component" value="Unassembled WGS sequence"/>
</dbReference>
<accession>A0AAV8WTH6</accession>